<dbReference type="Gene3D" id="1.25.40.10">
    <property type="entry name" value="Tetratricopeptide repeat domain"/>
    <property type="match status" value="1"/>
</dbReference>
<feature type="chain" id="PRO_5012263763" evidence="4">
    <location>
        <begin position="21"/>
        <end position="181"/>
    </location>
</feature>
<keyword evidence="4" id="KW-0732">Signal</keyword>
<feature type="repeat" description="TPR" evidence="3">
    <location>
        <begin position="95"/>
        <end position="128"/>
    </location>
</feature>
<dbReference type="InterPro" id="IPR019734">
    <property type="entry name" value="TPR_rpt"/>
</dbReference>
<keyword evidence="6" id="KW-1185">Reference proteome</keyword>
<dbReference type="PROSITE" id="PS50005">
    <property type="entry name" value="TPR"/>
    <property type="match status" value="2"/>
</dbReference>
<evidence type="ECO:0000256" key="1">
    <source>
        <dbReference type="ARBA" id="ARBA00022737"/>
    </source>
</evidence>
<evidence type="ECO:0000256" key="4">
    <source>
        <dbReference type="SAM" id="SignalP"/>
    </source>
</evidence>
<keyword evidence="1" id="KW-0677">Repeat</keyword>
<dbReference type="PANTHER" id="PTHR44858">
    <property type="entry name" value="TETRATRICOPEPTIDE REPEAT PROTEIN 6"/>
    <property type="match status" value="1"/>
</dbReference>
<dbReference type="PANTHER" id="PTHR44858:SF1">
    <property type="entry name" value="UDP-N-ACETYLGLUCOSAMINE--PEPTIDE N-ACETYLGLUCOSAMINYLTRANSFERASE SPINDLY-RELATED"/>
    <property type="match status" value="1"/>
</dbReference>
<dbReference type="SMART" id="SM00028">
    <property type="entry name" value="TPR"/>
    <property type="match status" value="3"/>
</dbReference>
<sequence>MRAFLFCACALLVSAAPARADQTDPRLDALFEELRSGDALSAEETVGRILEIWADSQSDTVDILYMRALESLDAGRFELAEALLDHVVGLAPSFAQGYALRGAVRLSLEEQAGAVADFSRALELEPRQFEVRIALAEILLGNGEKRDAYEMFQKALEWNPHDEHARRRARSLRRELEGQEI</sequence>
<feature type="repeat" description="TPR" evidence="3">
    <location>
        <begin position="129"/>
        <end position="162"/>
    </location>
</feature>
<evidence type="ECO:0000256" key="2">
    <source>
        <dbReference type="ARBA" id="ARBA00022803"/>
    </source>
</evidence>
<name>A0A239PPL5_9PROT</name>
<proteinExistence type="predicted"/>
<dbReference type="AlphaFoldDB" id="A0A239PPL5"/>
<reference evidence="5 6" key="1">
    <citation type="submission" date="2017-07" db="EMBL/GenBank/DDBJ databases">
        <authorList>
            <person name="Sun Z.S."/>
            <person name="Albrecht U."/>
            <person name="Echele G."/>
            <person name="Lee C.C."/>
        </authorList>
    </citation>
    <scope>NUCLEOTIDE SEQUENCE [LARGE SCALE GENOMIC DNA]</scope>
    <source>
        <strain evidence="5 6">CGMCC 1.12710</strain>
    </source>
</reference>
<gene>
    <name evidence="5" type="ORF">SAMN06297382_1015</name>
</gene>
<dbReference type="InterPro" id="IPR011990">
    <property type="entry name" value="TPR-like_helical_dom_sf"/>
</dbReference>
<organism evidence="5 6">
    <name type="scientific">Amphiplicatus metriothermophilus</name>
    <dbReference type="NCBI Taxonomy" id="1519374"/>
    <lineage>
        <taxon>Bacteria</taxon>
        <taxon>Pseudomonadati</taxon>
        <taxon>Pseudomonadota</taxon>
        <taxon>Alphaproteobacteria</taxon>
        <taxon>Parvularculales</taxon>
        <taxon>Parvularculaceae</taxon>
        <taxon>Amphiplicatus</taxon>
    </lineage>
</organism>
<evidence type="ECO:0000313" key="5">
    <source>
        <dbReference type="EMBL" id="SNT71993.1"/>
    </source>
</evidence>
<dbReference type="Pfam" id="PF14559">
    <property type="entry name" value="TPR_19"/>
    <property type="match status" value="1"/>
</dbReference>
<evidence type="ECO:0000313" key="6">
    <source>
        <dbReference type="Proteomes" id="UP000198346"/>
    </source>
</evidence>
<dbReference type="Proteomes" id="UP000198346">
    <property type="component" value="Unassembled WGS sequence"/>
</dbReference>
<accession>A0A239PPL5</accession>
<protein>
    <submittedName>
        <fullName evidence="5">Tetratricopeptide repeat-containing protein</fullName>
    </submittedName>
</protein>
<dbReference type="EMBL" id="FZQA01000002">
    <property type="protein sequence ID" value="SNT71993.1"/>
    <property type="molecule type" value="Genomic_DNA"/>
</dbReference>
<dbReference type="InterPro" id="IPR050498">
    <property type="entry name" value="Ycf3"/>
</dbReference>
<evidence type="ECO:0000256" key="3">
    <source>
        <dbReference type="PROSITE-ProRule" id="PRU00339"/>
    </source>
</evidence>
<keyword evidence="2 3" id="KW-0802">TPR repeat</keyword>
<dbReference type="RefSeq" id="WP_143265941.1">
    <property type="nucleotide sequence ID" value="NZ_FZQA01000002.1"/>
</dbReference>
<dbReference type="SUPFAM" id="SSF48452">
    <property type="entry name" value="TPR-like"/>
    <property type="match status" value="1"/>
</dbReference>
<dbReference type="OrthoDB" id="9815010at2"/>
<feature type="signal peptide" evidence="4">
    <location>
        <begin position="1"/>
        <end position="20"/>
    </location>
</feature>